<accession>A0AA86RB35</accession>
<organism evidence="1">
    <name type="scientific">Hexamita inflata</name>
    <dbReference type="NCBI Taxonomy" id="28002"/>
    <lineage>
        <taxon>Eukaryota</taxon>
        <taxon>Metamonada</taxon>
        <taxon>Diplomonadida</taxon>
        <taxon>Hexamitidae</taxon>
        <taxon>Hexamitinae</taxon>
        <taxon>Hexamita</taxon>
    </lineage>
</organism>
<gene>
    <name evidence="1" type="ORF">HINF_LOCUS58316</name>
    <name evidence="2" type="ORF">HINF_LOCUS60967</name>
</gene>
<dbReference type="EMBL" id="CAXDID020000361">
    <property type="protein sequence ID" value="CAL6082175.1"/>
    <property type="molecule type" value="Genomic_DNA"/>
</dbReference>
<name>A0AA86RB35_9EUKA</name>
<evidence type="ECO:0000313" key="3">
    <source>
        <dbReference type="Proteomes" id="UP001642409"/>
    </source>
</evidence>
<evidence type="ECO:0000313" key="1">
    <source>
        <dbReference type="EMBL" id="CAI9970671.1"/>
    </source>
</evidence>
<reference evidence="2 3" key="2">
    <citation type="submission" date="2024-07" db="EMBL/GenBank/DDBJ databases">
        <authorList>
            <person name="Akdeniz Z."/>
        </authorList>
    </citation>
    <scope>NUCLEOTIDE SEQUENCE [LARGE SCALE GENOMIC DNA]</scope>
</reference>
<dbReference type="AlphaFoldDB" id="A0AA86RB35"/>
<protein>
    <submittedName>
        <fullName evidence="2">Hypothetical_protein</fullName>
    </submittedName>
</protein>
<keyword evidence="3" id="KW-1185">Reference proteome</keyword>
<comment type="caution">
    <text evidence="1">The sequence shown here is derived from an EMBL/GenBank/DDBJ whole genome shotgun (WGS) entry which is preliminary data.</text>
</comment>
<proteinExistence type="predicted"/>
<dbReference type="EMBL" id="CATOUU010001079">
    <property type="protein sequence ID" value="CAI9970671.1"/>
    <property type="molecule type" value="Genomic_DNA"/>
</dbReference>
<evidence type="ECO:0000313" key="2">
    <source>
        <dbReference type="EMBL" id="CAL6082175.1"/>
    </source>
</evidence>
<reference evidence="1" key="1">
    <citation type="submission" date="2023-06" db="EMBL/GenBank/DDBJ databases">
        <authorList>
            <person name="Kurt Z."/>
        </authorList>
    </citation>
    <scope>NUCLEOTIDE SEQUENCE</scope>
</reference>
<sequence>MQPNGHANNEVLELLRRALKYQEQQATHPYVVGHIVTPQFQETLKILHKSDSVYNVLKPQNKMILCRHHMLKRIFWSMHDAWLVFNVKVGKTPYDEVIDLNVIKDCIPMSKEALSGIGPSKLRDDIPTQCCNSQNAYKLINDGYLHEGLFFFLLTPLFIGLGSDKIDDQKYVRKQIDASVFCLYFYQFLYEAYTQTDLKAKNVGFIKGKFKTFQSVFTLEMPEQLIQWWALEMLF</sequence>
<dbReference type="Proteomes" id="UP001642409">
    <property type="component" value="Unassembled WGS sequence"/>
</dbReference>